<organism evidence="1 2">
    <name type="scientific">Ralstonia wenshanensis</name>
    <dbReference type="NCBI Taxonomy" id="2842456"/>
    <lineage>
        <taxon>Bacteria</taxon>
        <taxon>Pseudomonadati</taxon>
        <taxon>Pseudomonadota</taxon>
        <taxon>Betaproteobacteria</taxon>
        <taxon>Burkholderiales</taxon>
        <taxon>Burkholderiaceae</taxon>
        <taxon>Ralstonia</taxon>
    </lineage>
</organism>
<proteinExistence type="predicted"/>
<accession>A0AAD2EQU1</accession>
<protein>
    <submittedName>
        <fullName evidence="1">Uncharacterized protein</fullName>
    </submittedName>
</protein>
<evidence type="ECO:0000313" key="1">
    <source>
        <dbReference type="EMBL" id="CAJ0699220.1"/>
    </source>
</evidence>
<keyword evidence="2" id="KW-1185">Reference proteome</keyword>
<reference evidence="1 2" key="1">
    <citation type="submission" date="2023-07" db="EMBL/GenBank/DDBJ databases">
        <authorList>
            <person name="Peeters C."/>
        </authorList>
    </citation>
    <scope>NUCLEOTIDE SEQUENCE [LARGE SCALE GENOMIC DNA]</scope>
    <source>
        <strain evidence="1 2">LMG 18091</strain>
    </source>
</reference>
<sequence length="77" mass="8162">MANAATTHIHNVSLDQLDELNKHAAQLSALLATISGGGFQAFKECVEEVQDNTLWLASDLANKIRDGLLPLASGSES</sequence>
<dbReference type="EMBL" id="CATWAF010000004">
    <property type="protein sequence ID" value="CAJ0699220.1"/>
    <property type="molecule type" value="Genomic_DNA"/>
</dbReference>
<evidence type="ECO:0000313" key="2">
    <source>
        <dbReference type="Proteomes" id="UP001189915"/>
    </source>
</evidence>
<dbReference type="Proteomes" id="UP001189915">
    <property type="component" value="Unassembled WGS sequence"/>
</dbReference>
<dbReference type="RefSeq" id="WP_316870320.1">
    <property type="nucleotide sequence ID" value="NZ_CATWAF010000004.1"/>
</dbReference>
<comment type="caution">
    <text evidence="1">The sequence shown here is derived from an EMBL/GenBank/DDBJ whole genome shotgun (WGS) entry which is preliminary data.</text>
</comment>
<dbReference type="AlphaFoldDB" id="A0AAD2EQU1"/>
<gene>
    <name evidence="1" type="ORF">LMG18091_02879</name>
</gene>
<name>A0AAD2EQU1_9RALS</name>